<dbReference type="PANTHER" id="PTHR34002">
    <property type="entry name" value="BLR1656 PROTEIN"/>
    <property type="match status" value="1"/>
</dbReference>
<accession>A0A6A6T3F7</accession>
<name>A0A6A6T3F7_9PLEO</name>
<dbReference type="AlphaFoldDB" id="A0A6A6T3F7"/>
<dbReference type="PANTHER" id="PTHR34002:SF9">
    <property type="entry name" value="XYLOGLUCAN-SPECIFIC ENDO-BETA-1,4-GLUCANASE A"/>
    <property type="match status" value="1"/>
</dbReference>
<protein>
    <submittedName>
        <fullName evidence="3">Glycoside hydrolase family 12 protein</fullName>
    </submittedName>
</protein>
<evidence type="ECO:0000313" key="4">
    <source>
        <dbReference type="Proteomes" id="UP000799324"/>
    </source>
</evidence>
<dbReference type="GO" id="GO:0008810">
    <property type="term" value="F:cellulase activity"/>
    <property type="evidence" value="ECO:0007669"/>
    <property type="project" value="InterPro"/>
</dbReference>
<dbReference type="SUPFAM" id="SSF49899">
    <property type="entry name" value="Concanavalin A-like lectins/glucanases"/>
    <property type="match status" value="1"/>
</dbReference>
<proteinExistence type="inferred from homology"/>
<keyword evidence="2" id="KW-0119">Carbohydrate metabolism</keyword>
<dbReference type="InterPro" id="IPR013320">
    <property type="entry name" value="ConA-like_dom_sf"/>
</dbReference>
<dbReference type="EMBL" id="MU004374">
    <property type="protein sequence ID" value="KAF2653857.1"/>
    <property type="molecule type" value="Genomic_DNA"/>
</dbReference>
<gene>
    <name evidence="3" type="ORF">K491DRAFT_705605</name>
</gene>
<dbReference type="Gene3D" id="2.60.120.180">
    <property type="match status" value="1"/>
</dbReference>
<dbReference type="InterPro" id="IPR013319">
    <property type="entry name" value="GH11/12"/>
</dbReference>
<keyword evidence="2 3" id="KW-0378">Hydrolase</keyword>
<reference evidence="3" key="1">
    <citation type="journal article" date="2020" name="Stud. Mycol.">
        <title>101 Dothideomycetes genomes: a test case for predicting lifestyles and emergence of pathogens.</title>
        <authorList>
            <person name="Haridas S."/>
            <person name="Albert R."/>
            <person name="Binder M."/>
            <person name="Bloem J."/>
            <person name="Labutti K."/>
            <person name="Salamov A."/>
            <person name="Andreopoulos B."/>
            <person name="Baker S."/>
            <person name="Barry K."/>
            <person name="Bills G."/>
            <person name="Bluhm B."/>
            <person name="Cannon C."/>
            <person name="Castanera R."/>
            <person name="Culley D."/>
            <person name="Daum C."/>
            <person name="Ezra D."/>
            <person name="Gonzalez J."/>
            <person name="Henrissat B."/>
            <person name="Kuo A."/>
            <person name="Liang C."/>
            <person name="Lipzen A."/>
            <person name="Lutzoni F."/>
            <person name="Magnuson J."/>
            <person name="Mondo S."/>
            <person name="Nolan M."/>
            <person name="Ohm R."/>
            <person name="Pangilinan J."/>
            <person name="Park H.-J."/>
            <person name="Ramirez L."/>
            <person name="Alfaro M."/>
            <person name="Sun H."/>
            <person name="Tritt A."/>
            <person name="Yoshinaga Y."/>
            <person name="Zwiers L.-H."/>
            <person name="Turgeon B."/>
            <person name="Goodwin S."/>
            <person name="Spatafora J."/>
            <person name="Crous P."/>
            <person name="Grigoriev I."/>
        </authorList>
    </citation>
    <scope>NUCLEOTIDE SEQUENCE</scope>
    <source>
        <strain evidence="3">CBS 122681</strain>
    </source>
</reference>
<dbReference type="Proteomes" id="UP000799324">
    <property type="component" value="Unassembled WGS sequence"/>
</dbReference>
<dbReference type="GO" id="GO:0000272">
    <property type="term" value="P:polysaccharide catabolic process"/>
    <property type="evidence" value="ECO:0007669"/>
    <property type="project" value="UniProtKB-KW"/>
</dbReference>
<dbReference type="InterPro" id="IPR002594">
    <property type="entry name" value="GH12"/>
</dbReference>
<evidence type="ECO:0000256" key="1">
    <source>
        <dbReference type="ARBA" id="ARBA00005519"/>
    </source>
</evidence>
<evidence type="ECO:0000256" key="2">
    <source>
        <dbReference type="RuleBase" id="RU361163"/>
    </source>
</evidence>
<keyword evidence="2" id="KW-0326">Glycosidase</keyword>
<sequence length="240" mass="26651">MDARASPTGAPWTYASDNYNYDAMTGAGDYCVGFYDASQDTSGTWSIHWSSIWNIDKAKCLTPEITKGYSNLAVGKNLKKEVSAVQSMDTVWNWTATNTEDIKGCITFDFMMGPTAGDYTSSSVKELMLWLWWTGDDLPIGYAEGPVATISLFGKDGWKLYQGMNTQSNQLVSSLLAPEDEMYTGNFEGDLKDWFTALSDAGQYQVYPSTYYVNVGNMGTEAWYGDVTFDFYVSGFELAL</sequence>
<comment type="similarity">
    <text evidence="1 2">Belongs to the glycosyl hydrolase 12 (cellulase H) family.</text>
</comment>
<dbReference type="OrthoDB" id="89349at2759"/>
<keyword evidence="4" id="KW-1185">Reference proteome</keyword>
<organism evidence="3 4">
    <name type="scientific">Lophiostoma macrostomum CBS 122681</name>
    <dbReference type="NCBI Taxonomy" id="1314788"/>
    <lineage>
        <taxon>Eukaryota</taxon>
        <taxon>Fungi</taxon>
        <taxon>Dikarya</taxon>
        <taxon>Ascomycota</taxon>
        <taxon>Pezizomycotina</taxon>
        <taxon>Dothideomycetes</taxon>
        <taxon>Pleosporomycetidae</taxon>
        <taxon>Pleosporales</taxon>
        <taxon>Lophiostomataceae</taxon>
        <taxon>Lophiostoma</taxon>
    </lineage>
</organism>
<evidence type="ECO:0000313" key="3">
    <source>
        <dbReference type="EMBL" id="KAF2653857.1"/>
    </source>
</evidence>
<keyword evidence="2" id="KW-0624">Polysaccharide degradation</keyword>
<dbReference type="Pfam" id="PF01670">
    <property type="entry name" value="Glyco_hydro_12"/>
    <property type="match status" value="1"/>
</dbReference>